<evidence type="ECO:0000313" key="2">
    <source>
        <dbReference type="Proteomes" id="UP000006250"/>
    </source>
</evidence>
<dbReference type="GO" id="GO:0009245">
    <property type="term" value="P:lipid A biosynthetic process"/>
    <property type="evidence" value="ECO:0007669"/>
    <property type="project" value="InterPro"/>
</dbReference>
<protein>
    <submittedName>
        <fullName evidence="1">Tetraacyldisaccharide-1-P 4'-kinase</fullName>
    </submittedName>
</protein>
<dbReference type="STRING" id="596151.DesfrDRAFT_2921"/>
<keyword evidence="1" id="KW-0808">Transferase</keyword>
<dbReference type="InterPro" id="IPR003758">
    <property type="entry name" value="LpxK"/>
</dbReference>
<organism evidence="1 2">
    <name type="scientific">Solidesulfovibrio fructosivorans JJ]</name>
    <dbReference type="NCBI Taxonomy" id="596151"/>
    <lineage>
        <taxon>Bacteria</taxon>
        <taxon>Pseudomonadati</taxon>
        <taxon>Thermodesulfobacteriota</taxon>
        <taxon>Desulfovibrionia</taxon>
        <taxon>Desulfovibrionales</taxon>
        <taxon>Desulfovibrionaceae</taxon>
        <taxon>Solidesulfovibrio</taxon>
    </lineage>
</organism>
<dbReference type="Proteomes" id="UP000006250">
    <property type="component" value="Unassembled WGS sequence"/>
</dbReference>
<comment type="caution">
    <text evidence="1">The sequence shown here is derived from an EMBL/GenBank/DDBJ whole genome shotgun (WGS) entry which is preliminary data.</text>
</comment>
<name>E1JZ72_SOLFR</name>
<dbReference type="OrthoDB" id="9766423at2"/>
<dbReference type="GO" id="GO:0009029">
    <property type="term" value="F:lipid-A 4'-kinase activity"/>
    <property type="evidence" value="ECO:0007669"/>
    <property type="project" value="InterPro"/>
</dbReference>
<dbReference type="EMBL" id="AECZ01000021">
    <property type="protein sequence ID" value="EFL50355.1"/>
    <property type="molecule type" value="Genomic_DNA"/>
</dbReference>
<dbReference type="AlphaFoldDB" id="E1JZ72"/>
<keyword evidence="2" id="KW-1185">Reference proteome</keyword>
<dbReference type="UniPathway" id="UPA00359">
    <property type="reaction ID" value="UER00482"/>
</dbReference>
<dbReference type="eggNOG" id="COG1663">
    <property type="taxonomic scope" value="Bacteria"/>
</dbReference>
<proteinExistence type="predicted"/>
<evidence type="ECO:0000313" key="1">
    <source>
        <dbReference type="EMBL" id="EFL50355.1"/>
    </source>
</evidence>
<accession>E1JZ72</accession>
<dbReference type="RefSeq" id="WP_005995079.1">
    <property type="nucleotide sequence ID" value="NZ_AECZ01000021.1"/>
</dbReference>
<keyword evidence="1" id="KW-0418">Kinase</keyword>
<sequence precursor="true">MRNVRKRPQGHRPNTALSRLPGKTALAGAALSALLVPPSRLWALGRRVKAKLHAMGLCRTCRPKALSVGVGGMAAESRGRVLLTSWLLGWAKARGVAAAVAASPSDGRPPVVPYQLTPGDACDVTGIEAALIAGYAPDARLILDTDPIRAAKTAERAFAPEMLVHQDALADPRLKKDIELAILTADDLDSGWDRVFPAGHWRRDASALAKADAFCVFAGPLAQHAALEAAGERLASFDKPVFGLSFDIWRWHGPEKAVAGEELAGAPYVAVLAESDRELLPEMLRRQIGVAPRIIFFVHDRHRFTRQDFENLRVDAARFKARNILTAPRLALKLAQHGGILDGYAIWTYDPEVVFGPSLTDGTPFLTWWEAAFEQAARKRKTP</sequence>
<dbReference type="Pfam" id="PF02606">
    <property type="entry name" value="LpxK"/>
    <property type="match status" value="1"/>
</dbReference>
<dbReference type="GO" id="GO:0016020">
    <property type="term" value="C:membrane"/>
    <property type="evidence" value="ECO:0007669"/>
    <property type="project" value="GOC"/>
</dbReference>
<gene>
    <name evidence="1" type="ORF">DesfrDRAFT_2921</name>
</gene>
<dbReference type="GO" id="GO:0005524">
    <property type="term" value="F:ATP binding"/>
    <property type="evidence" value="ECO:0007669"/>
    <property type="project" value="InterPro"/>
</dbReference>
<reference evidence="1 2" key="1">
    <citation type="submission" date="2010-08" db="EMBL/GenBank/DDBJ databases">
        <title>The draft genome of Desulfovibrio fructosovorans JJ.</title>
        <authorList>
            <consortium name="US DOE Joint Genome Institute (JGI-PGF)"/>
            <person name="Lucas S."/>
            <person name="Copeland A."/>
            <person name="Lapidus A."/>
            <person name="Cheng J.-F."/>
            <person name="Bruce D."/>
            <person name="Goodwin L."/>
            <person name="Pitluck S."/>
            <person name="Land M.L."/>
            <person name="Hauser L."/>
            <person name="Chang Y.-J."/>
            <person name="Jeffries C."/>
            <person name="Wall J.D."/>
            <person name="Stahl D.A."/>
            <person name="Arkin A.P."/>
            <person name="Dehal P."/>
            <person name="Stolyar S.M."/>
            <person name="Hazen T.C."/>
            <person name="Woyke T.J."/>
        </authorList>
    </citation>
    <scope>NUCLEOTIDE SEQUENCE [LARGE SCALE GENOMIC DNA]</scope>
    <source>
        <strain evidence="1 2">JJ</strain>
    </source>
</reference>